<keyword evidence="3" id="KW-0732">Signal</keyword>
<reference evidence="4 5" key="1">
    <citation type="submission" date="2019-01" db="EMBL/GenBank/DDBJ databases">
        <title>Nocardioides guangzhouensis sp. nov., an actinobacterium isolated from soil.</title>
        <authorList>
            <person name="Fu Y."/>
            <person name="Cai Y."/>
            <person name="Lin Z."/>
            <person name="Chen P."/>
        </authorList>
    </citation>
    <scope>NUCLEOTIDE SEQUENCE [LARGE SCALE GENOMIC DNA]</scope>
    <source>
        <strain evidence="4 5">130</strain>
    </source>
</reference>
<organism evidence="4 5">
    <name type="scientific">Nocardioides guangzhouensis</name>
    <dbReference type="NCBI Taxonomy" id="2497878"/>
    <lineage>
        <taxon>Bacteria</taxon>
        <taxon>Bacillati</taxon>
        <taxon>Actinomycetota</taxon>
        <taxon>Actinomycetes</taxon>
        <taxon>Propionibacteriales</taxon>
        <taxon>Nocardioidaceae</taxon>
        <taxon>Nocardioides</taxon>
    </lineage>
</organism>
<dbReference type="OrthoDB" id="3530682at2"/>
<keyword evidence="5" id="KW-1185">Reference proteome</keyword>
<name>A0A4Q4Z6M6_9ACTN</name>
<dbReference type="AlphaFoldDB" id="A0A4Q4Z6M6"/>
<keyword evidence="2" id="KW-1133">Transmembrane helix</keyword>
<dbReference type="InterPro" id="IPR047703">
    <property type="entry name" value="SCO2322-like"/>
</dbReference>
<dbReference type="EMBL" id="SDKM01000037">
    <property type="protein sequence ID" value="RYP83118.1"/>
    <property type="molecule type" value="Genomic_DNA"/>
</dbReference>
<accession>A0A4Q4Z6M6</accession>
<evidence type="ECO:0000256" key="1">
    <source>
        <dbReference type="SAM" id="MobiDB-lite"/>
    </source>
</evidence>
<evidence type="ECO:0008006" key="6">
    <source>
        <dbReference type="Google" id="ProtNLM"/>
    </source>
</evidence>
<evidence type="ECO:0000313" key="5">
    <source>
        <dbReference type="Proteomes" id="UP000295198"/>
    </source>
</evidence>
<feature type="signal peptide" evidence="3">
    <location>
        <begin position="1"/>
        <end position="37"/>
    </location>
</feature>
<dbReference type="RefSeq" id="WP_134719984.1">
    <property type="nucleotide sequence ID" value="NZ_SDKM01000037.1"/>
</dbReference>
<evidence type="ECO:0000256" key="2">
    <source>
        <dbReference type="SAM" id="Phobius"/>
    </source>
</evidence>
<feature type="region of interest" description="Disordered" evidence="1">
    <location>
        <begin position="183"/>
        <end position="226"/>
    </location>
</feature>
<protein>
    <recommendedName>
        <fullName evidence="6">LPXTG cell wall anchor domain-containing protein</fullName>
    </recommendedName>
</protein>
<feature type="transmembrane region" description="Helical" evidence="2">
    <location>
        <begin position="230"/>
        <end position="248"/>
    </location>
</feature>
<comment type="caution">
    <text evidence="4">The sequence shown here is derived from an EMBL/GenBank/DDBJ whole genome shotgun (WGS) entry which is preliminary data.</text>
</comment>
<keyword evidence="2" id="KW-0812">Transmembrane</keyword>
<feature type="compositionally biased region" description="Low complexity" evidence="1">
    <location>
        <begin position="207"/>
        <end position="219"/>
    </location>
</feature>
<dbReference type="Proteomes" id="UP000295198">
    <property type="component" value="Unassembled WGS sequence"/>
</dbReference>
<sequence>MPSRHPSRRAVRTALLPLLSLLLAGFVTVGTSSTAQAADVYRYWAYFTVKDGAFVAQQTGPAGATPKDGDIEGYRWAAPANYDKPNLPRADLTEVTFDAVCGDKTAAADEKRVAVLIDYGVEQDAPTGSTPPEPEALCAVVPAKANGLQTLQAVAPDVRTQKSSFGPLLCGISGYPATGCADEKADQGTPADGAPVAFTGIGDESPAADGSSDTSAASTSDEDDDSNTPLLIGLAVLVLAIGAGGFVLQRRARAS</sequence>
<proteinExistence type="predicted"/>
<feature type="chain" id="PRO_5020604181" description="LPXTG cell wall anchor domain-containing protein" evidence="3">
    <location>
        <begin position="38"/>
        <end position="255"/>
    </location>
</feature>
<dbReference type="NCBIfam" id="NF040672">
    <property type="entry name" value="SCO2322_fam"/>
    <property type="match status" value="1"/>
</dbReference>
<gene>
    <name evidence="4" type="ORF">EKO23_19955</name>
</gene>
<evidence type="ECO:0000256" key="3">
    <source>
        <dbReference type="SAM" id="SignalP"/>
    </source>
</evidence>
<keyword evidence="2" id="KW-0472">Membrane</keyword>
<evidence type="ECO:0000313" key="4">
    <source>
        <dbReference type="EMBL" id="RYP83118.1"/>
    </source>
</evidence>